<dbReference type="SMART" id="SM00895">
    <property type="entry name" value="FCD"/>
    <property type="match status" value="1"/>
</dbReference>
<dbReference type="PANTHER" id="PTHR43537:SF45">
    <property type="entry name" value="GNTR FAMILY REGULATORY PROTEIN"/>
    <property type="match status" value="1"/>
</dbReference>
<dbReference type="EMBL" id="FNOK01000046">
    <property type="protein sequence ID" value="SDZ10202.1"/>
    <property type="molecule type" value="Genomic_DNA"/>
</dbReference>
<dbReference type="InterPro" id="IPR008920">
    <property type="entry name" value="TF_FadR/GntR_C"/>
</dbReference>
<feature type="domain" description="HTH gntR-type" evidence="4">
    <location>
        <begin position="4"/>
        <end position="70"/>
    </location>
</feature>
<protein>
    <submittedName>
        <fullName evidence="5">Transcriptional regulator, GntR family</fullName>
    </submittedName>
</protein>
<dbReference type="AlphaFoldDB" id="A0A1H3Q9I8"/>
<gene>
    <name evidence="5" type="ORF">SAMN05216215_104671</name>
</gene>
<keyword evidence="1" id="KW-0805">Transcription regulation</keyword>
<evidence type="ECO:0000256" key="2">
    <source>
        <dbReference type="ARBA" id="ARBA00023125"/>
    </source>
</evidence>
<evidence type="ECO:0000256" key="1">
    <source>
        <dbReference type="ARBA" id="ARBA00023015"/>
    </source>
</evidence>
<dbReference type="Gene3D" id="1.10.10.10">
    <property type="entry name" value="Winged helix-like DNA-binding domain superfamily/Winged helix DNA-binding domain"/>
    <property type="match status" value="1"/>
</dbReference>
<sequence length="239" mass="26635">MSTADAAAEQYANLRRLILEQQLKPGTVLLETALAARFGVSRTPVREALARLAQEGLITKQKRGYVVDELSPEEIIEVFDVRILLECAAVEKAATDCDDFRLAHLEQLTEQLDELIATLRTAIDTGDTATQAATGEAILAANVRWHEALRAGSRNRTLIRMINQLMDVQKIYNPLMKVHDLAEISKGQQQHHELVAALRDRDPARARAIMADHLTRVRQIRVAEFARSLHSAEQRGSSS</sequence>
<dbReference type="Pfam" id="PF00392">
    <property type="entry name" value="GntR"/>
    <property type="match status" value="1"/>
</dbReference>
<dbReference type="SMART" id="SM00345">
    <property type="entry name" value="HTH_GNTR"/>
    <property type="match status" value="1"/>
</dbReference>
<dbReference type="InterPro" id="IPR036390">
    <property type="entry name" value="WH_DNA-bd_sf"/>
</dbReference>
<dbReference type="GO" id="GO:0003677">
    <property type="term" value="F:DNA binding"/>
    <property type="evidence" value="ECO:0007669"/>
    <property type="project" value="UniProtKB-KW"/>
</dbReference>
<keyword evidence="3" id="KW-0804">Transcription</keyword>
<reference evidence="6" key="1">
    <citation type="submission" date="2016-10" db="EMBL/GenBank/DDBJ databases">
        <authorList>
            <person name="Varghese N."/>
            <person name="Submissions S."/>
        </authorList>
    </citation>
    <scope>NUCLEOTIDE SEQUENCE [LARGE SCALE GENOMIC DNA]</scope>
    <source>
        <strain evidence="6">CGMCC 4.3530</strain>
    </source>
</reference>
<dbReference type="Proteomes" id="UP000199529">
    <property type="component" value="Unassembled WGS sequence"/>
</dbReference>
<evidence type="ECO:0000313" key="6">
    <source>
        <dbReference type="Proteomes" id="UP000199529"/>
    </source>
</evidence>
<dbReference type="PRINTS" id="PR00035">
    <property type="entry name" value="HTHGNTR"/>
</dbReference>
<dbReference type="InterPro" id="IPR000524">
    <property type="entry name" value="Tscrpt_reg_HTH_GntR"/>
</dbReference>
<dbReference type="RefSeq" id="WP_093274146.1">
    <property type="nucleotide sequence ID" value="NZ_FNOK01000046.1"/>
</dbReference>
<dbReference type="STRING" id="418495.SAMN05216215_104671"/>
<dbReference type="OrthoDB" id="3367236at2"/>
<name>A0A1H3Q9I8_9PSEU</name>
<organism evidence="5 6">
    <name type="scientific">Saccharopolyspora shandongensis</name>
    <dbReference type="NCBI Taxonomy" id="418495"/>
    <lineage>
        <taxon>Bacteria</taxon>
        <taxon>Bacillati</taxon>
        <taxon>Actinomycetota</taxon>
        <taxon>Actinomycetes</taxon>
        <taxon>Pseudonocardiales</taxon>
        <taxon>Pseudonocardiaceae</taxon>
        <taxon>Saccharopolyspora</taxon>
    </lineage>
</organism>
<dbReference type="SUPFAM" id="SSF48008">
    <property type="entry name" value="GntR ligand-binding domain-like"/>
    <property type="match status" value="1"/>
</dbReference>
<evidence type="ECO:0000313" key="5">
    <source>
        <dbReference type="EMBL" id="SDZ10202.1"/>
    </source>
</evidence>
<dbReference type="GO" id="GO:0003700">
    <property type="term" value="F:DNA-binding transcription factor activity"/>
    <property type="evidence" value="ECO:0007669"/>
    <property type="project" value="InterPro"/>
</dbReference>
<dbReference type="SUPFAM" id="SSF46785">
    <property type="entry name" value="Winged helix' DNA-binding domain"/>
    <property type="match status" value="1"/>
</dbReference>
<dbReference type="Pfam" id="PF07729">
    <property type="entry name" value="FCD"/>
    <property type="match status" value="1"/>
</dbReference>
<dbReference type="InterPro" id="IPR036388">
    <property type="entry name" value="WH-like_DNA-bd_sf"/>
</dbReference>
<proteinExistence type="predicted"/>
<dbReference type="CDD" id="cd07377">
    <property type="entry name" value="WHTH_GntR"/>
    <property type="match status" value="1"/>
</dbReference>
<evidence type="ECO:0000259" key="4">
    <source>
        <dbReference type="PROSITE" id="PS50949"/>
    </source>
</evidence>
<dbReference type="PROSITE" id="PS50949">
    <property type="entry name" value="HTH_GNTR"/>
    <property type="match status" value="1"/>
</dbReference>
<dbReference type="Gene3D" id="1.20.120.530">
    <property type="entry name" value="GntR ligand-binding domain-like"/>
    <property type="match status" value="1"/>
</dbReference>
<keyword evidence="2" id="KW-0238">DNA-binding</keyword>
<evidence type="ECO:0000256" key="3">
    <source>
        <dbReference type="ARBA" id="ARBA00023163"/>
    </source>
</evidence>
<dbReference type="InterPro" id="IPR011711">
    <property type="entry name" value="GntR_C"/>
</dbReference>
<keyword evidence="6" id="KW-1185">Reference proteome</keyword>
<accession>A0A1H3Q9I8</accession>
<dbReference type="PANTHER" id="PTHR43537">
    <property type="entry name" value="TRANSCRIPTIONAL REGULATOR, GNTR FAMILY"/>
    <property type="match status" value="1"/>
</dbReference>